<keyword evidence="2" id="KW-1185">Reference proteome</keyword>
<dbReference type="Proteomes" id="UP001164539">
    <property type="component" value="Chromosome 9"/>
</dbReference>
<comment type="caution">
    <text evidence="1">The sequence shown here is derived from an EMBL/GenBank/DDBJ whole genome shotgun (WGS) entry which is preliminary data.</text>
</comment>
<name>A0ACC1XLF4_MELAZ</name>
<gene>
    <name evidence="1" type="ORF">OWV82_017232</name>
</gene>
<sequence length="210" mass="24173">MIILIYLLRNWNEAQYQTVTRYLLMMPISQGQRQWHFADNHLSFFPPKHHSPAVLSYAPPCVILHSTPYPFLSFSSSYLSVKPISSKIFTNPPRAYPPQKYTYPDPIPEFAEAETQKFRAELLKKFSKDRDTFGDDLDTVIEVCVEVLNDFLHKEYGGPGTLLVEPFTNMLIALKGRKIPGAPLAARTSLLWAQNNIDQDWEIWMSNPPK</sequence>
<evidence type="ECO:0000313" key="2">
    <source>
        <dbReference type="Proteomes" id="UP001164539"/>
    </source>
</evidence>
<dbReference type="EMBL" id="CM051402">
    <property type="protein sequence ID" value="KAJ4711165.1"/>
    <property type="molecule type" value="Genomic_DNA"/>
</dbReference>
<organism evidence="1 2">
    <name type="scientific">Melia azedarach</name>
    <name type="common">Chinaberry tree</name>
    <dbReference type="NCBI Taxonomy" id="155640"/>
    <lineage>
        <taxon>Eukaryota</taxon>
        <taxon>Viridiplantae</taxon>
        <taxon>Streptophyta</taxon>
        <taxon>Embryophyta</taxon>
        <taxon>Tracheophyta</taxon>
        <taxon>Spermatophyta</taxon>
        <taxon>Magnoliopsida</taxon>
        <taxon>eudicotyledons</taxon>
        <taxon>Gunneridae</taxon>
        <taxon>Pentapetalae</taxon>
        <taxon>rosids</taxon>
        <taxon>malvids</taxon>
        <taxon>Sapindales</taxon>
        <taxon>Meliaceae</taxon>
        <taxon>Melia</taxon>
    </lineage>
</organism>
<reference evidence="1 2" key="1">
    <citation type="journal article" date="2023" name="Science">
        <title>Complex scaffold remodeling in plant triterpene biosynthesis.</title>
        <authorList>
            <person name="De La Pena R."/>
            <person name="Hodgson H."/>
            <person name="Liu J.C."/>
            <person name="Stephenson M.J."/>
            <person name="Martin A.C."/>
            <person name="Owen C."/>
            <person name="Harkess A."/>
            <person name="Leebens-Mack J."/>
            <person name="Jimenez L.E."/>
            <person name="Osbourn A."/>
            <person name="Sattely E.S."/>
        </authorList>
    </citation>
    <scope>NUCLEOTIDE SEQUENCE [LARGE SCALE GENOMIC DNA]</scope>
    <source>
        <strain evidence="2">cv. JPN11</strain>
        <tissue evidence="1">Leaf</tissue>
    </source>
</reference>
<evidence type="ECO:0000313" key="1">
    <source>
        <dbReference type="EMBL" id="KAJ4711165.1"/>
    </source>
</evidence>
<protein>
    <submittedName>
        <fullName evidence="1">Protein PLASTID REDOX INSENSITIVE 2</fullName>
    </submittedName>
</protein>
<accession>A0ACC1XLF4</accession>
<proteinExistence type="predicted"/>